<protein>
    <submittedName>
        <fullName evidence="2">ABC transporter permease subunit</fullName>
    </submittedName>
</protein>
<keyword evidence="1" id="KW-1133">Transmembrane helix</keyword>
<feature type="transmembrane region" description="Helical" evidence="1">
    <location>
        <begin position="14"/>
        <end position="35"/>
    </location>
</feature>
<feature type="transmembrane region" description="Helical" evidence="1">
    <location>
        <begin position="122"/>
        <end position="144"/>
    </location>
</feature>
<evidence type="ECO:0000256" key="1">
    <source>
        <dbReference type="SAM" id="Phobius"/>
    </source>
</evidence>
<dbReference type="Pfam" id="PF12679">
    <property type="entry name" value="ABC2_membrane_2"/>
    <property type="match status" value="1"/>
</dbReference>
<name>A0ABW5BT19_9BACI</name>
<dbReference type="RefSeq" id="WP_247341207.1">
    <property type="nucleotide sequence ID" value="NZ_CP095550.1"/>
</dbReference>
<dbReference type="PANTHER" id="PTHR37305:SF2">
    <property type="entry name" value="BACITRACIN TRANSPORT PERMEASE PROTEIN BCRB"/>
    <property type="match status" value="1"/>
</dbReference>
<sequence length="264" mass="29728">MIYQRELKKNLKSLIIWGIALSGIILMTLSIYPQFTQDQETMKELLNAYPDSFKQAFGMDRLDYGSLLGFYGVQVHFMTTLFGSIFAVMLASNIVAKEENEKTIEFLLSKPITRMQIMTEKWLAVMTNIALLNIIIMVISLIGFQFADDDPSIKTFILLVLATFLLHITFAAISLLLSTTMKKARTITSVSLGLVFLSYFLSVVSGITGNLEGLKYFSFFKYIDAADIIANQSIKPLYLCIMIAIATIMIVLSYVAYHRKDIAV</sequence>
<keyword evidence="3" id="KW-1185">Reference proteome</keyword>
<feature type="transmembrane region" description="Helical" evidence="1">
    <location>
        <begin position="189"/>
        <end position="208"/>
    </location>
</feature>
<reference evidence="3" key="1">
    <citation type="journal article" date="2019" name="Int. J. Syst. Evol. Microbiol.">
        <title>The Global Catalogue of Microorganisms (GCM) 10K type strain sequencing project: providing services to taxonomists for standard genome sequencing and annotation.</title>
        <authorList>
            <consortium name="The Broad Institute Genomics Platform"/>
            <consortium name="The Broad Institute Genome Sequencing Center for Infectious Disease"/>
            <person name="Wu L."/>
            <person name="Ma J."/>
        </authorList>
    </citation>
    <scope>NUCLEOTIDE SEQUENCE [LARGE SCALE GENOMIC DNA]</scope>
    <source>
        <strain evidence="3">CGMCC 1.15474</strain>
    </source>
</reference>
<evidence type="ECO:0000313" key="3">
    <source>
        <dbReference type="Proteomes" id="UP001597318"/>
    </source>
</evidence>
<organism evidence="2 3">
    <name type="scientific">Metabacillus endolithicus</name>
    <dbReference type="NCBI Taxonomy" id="1535204"/>
    <lineage>
        <taxon>Bacteria</taxon>
        <taxon>Bacillati</taxon>
        <taxon>Bacillota</taxon>
        <taxon>Bacilli</taxon>
        <taxon>Bacillales</taxon>
        <taxon>Bacillaceae</taxon>
        <taxon>Metabacillus</taxon>
    </lineage>
</organism>
<feature type="transmembrane region" description="Helical" evidence="1">
    <location>
        <begin position="236"/>
        <end position="257"/>
    </location>
</feature>
<keyword evidence="1" id="KW-0812">Transmembrane</keyword>
<dbReference type="Proteomes" id="UP001597318">
    <property type="component" value="Unassembled WGS sequence"/>
</dbReference>
<comment type="caution">
    <text evidence="2">The sequence shown here is derived from an EMBL/GenBank/DDBJ whole genome shotgun (WGS) entry which is preliminary data.</text>
</comment>
<dbReference type="EMBL" id="JBHUIK010000001">
    <property type="protein sequence ID" value="MFD2213243.1"/>
    <property type="molecule type" value="Genomic_DNA"/>
</dbReference>
<feature type="transmembrane region" description="Helical" evidence="1">
    <location>
        <begin position="156"/>
        <end position="177"/>
    </location>
</feature>
<evidence type="ECO:0000313" key="2">
    <source>
        <dbReference type="EMBL" id="MFD2213243.1"/>
    </source>
</evidence>
<keyword evidence="1" id="KW-0472">Membrane</keyword>
<proteinExistence type="predicted"/>
<accession>A0ABW5BT19</accession>
<feature type="transmembrane region" description="Helical" evidence="1">
    <location>
        <begin position="75"/>
        <end position="96"/>
    </location>
</feature>
<gene>
    <name evidence="2" type="ORF">ACFSKK_05870</name>
</gene>
<dbReference type="PANTHER" id="PTHR37305">
    <property type="entry name" value="INTEGRAL MEMBRANE PROTEIN-RELATED"/>
    <property type="match status" value="1"/>
</dbReference>